<dbReference type="Proteomes" id="UP000215223">
    <property type="component" value="Unassembled WGS sequence"/>
</dbReference>
<comment type="caution">
    <text evidence="7">The sequence shown here is derived from an EMBL/GenBank/DDBJ whole genome shotgun (WGS) entry which is preliminary data.</text>
</comment>
<dbReference type="FunFam" id="3.40.605.10:FF:000007">
    <property type="entry name" value="NAD/NADP-dependent betaine aldehyde dehydrogenase"/>
    <property type="match status" value="1"/>
</dbReference>
<evidence type="ECO:0000256" key="1">
    <source>
        <dbReference type="ARBA" id="ARBA00009986"/>
    </source>
</evidence>
<dbReference type="PANTHER" id="PTHR11699">
    <property type="entry name" value="ALDEHYDE DEHYDROGENASE-RELATED"/>
    <property type="match status" value="1"/>
</dbReference>
<dbReference type="PROSITE" id="PS00070">
    <property type="entry name" value="ALDEHYDE_DEHYDR_CYS"/>
    <property type="match status" value="1"/>
</dbReference>
<dbReference type="InterPro" id="IPR016162">
    <property type="entry name" value="Ald_DH_N"/>
</dbReference>
<evidence type="ECO:0000256" key="3">
    <source>
        <dbReference type="PROSITE-ProRule" id="PRU10007"/>
    </source>
</evidence>
<dbReference type="InterPro" id="IPR029510">
    <property type="entry name" value="Ald_DH_CS_GLU"/>
</dbReference>
<dbReference type="RefSeq" id="WP_093935274.1">
    <property type="nucleotide sequence ID" value="NZ_NMQT01000067.1"/>
</dbReference>
<evidence type="ECO:0000256" key="4">
    <source>
        <dbReference type="RuleBase" id="RU003345"/>
    </source>
</evidence>
<dbReference type="GO" id="GO:0016620">
    <property type="term" value="F:oxidoreductase activity, acting on the aldehyde or oxo group of donors, NAD or NADP as acceptor"/>
    <property type="evidence" value="ECO:0007669"/>
    <property type="project" value="InterPro"/>
</dbReference>
<dbReference type="InterPro" id="IPR016160">
    <property type="entry name" value="Ald_DH_CS_CYS"/>
</dbReference>
<protein>
    <submittedName>
        <fullName evidence="7">Aldehyde dehydrogenase</fullName>
    </submittedName>
</protein>
<dbReference type="InterPro" id="IPR016163">
    <property type="entry name" value="Ald_DH_C"/>
</dbReference>
<dbReference type="Gene3D" id="3.40.605.10">
    <property type="entry name" value="Aldehyde Dehydrogenase, Chain A, domain 1"/>
    <property type="match status" value="1"/>
</dbReference>
<dbReference type="CDD" id="cd07106">
    <property type="entry name" value="ALDH_AldA-AAD23400"/>
    <property type="match status" value="1"/>
</dbReference>
<keyword evidence="2 4" id="KW-0560">Oxidoreductase</keyword>
<dbReference type="Pfam" id="PF00171">
    <property type="entry name" value="Aldedh"/>
    <property type="match status" value="1"/>
</dbReference>
<dbReference type="SUPFAM" id="SSF53720">
    <property type="entry name" value="ALDH-like"/>
    <property type="match status" value="1"/>
</dbReference>
<evidence type="ECO:0000256" key="2">
    <source>
        <dbReference type="ARBA" id="ARBA00023002"/>
    </source>
</evidence>
<dbReference type="PROSITE" id="PS00687">
    <property type="entry name" value="ALDEHYDE_DEHYDR_GLU"/>
    <property type="match status" value="1"/>
</dbReference>
<comment type="similarity">
    <text evidence="1 4">Belongs to the aldehyde dehydrogenase family.</text>
</comment>
<feature type="active site" evidence="3">
    <location>
        <position position="216"/>
    </location>
</feature>
<feature type="domain" description="Aldehyde dehydrogenase" evidence="6">
    <location>
        <begin position="3"/>
        <end position="434"/>
    </location>
</feature>
<name>A0A229S6V6_9PSEU</name>
<sequence>MLAVENPANGQRITTVPDAGPADVDKAVRAAVGAWPAWRVTDRHAALMSCAAVVEEAAPVLAPVLTEEQGKPLREAEAEFTRAAARFRYFAGLRIEPRVVGQAEVHRRPLGPVAAITPWNFPVQLAVAKLAPAFAAGNTVVLKPSPHTPLTTLHLGRMLAEVLPPGVLTVLTGQDPLGEHLVTHPGIRKINFTGSVATGKHVAAAAAADLKRLTLELGGNDPAIILPCADTALLAEKLFWSAFANCGQICMAIKRVYAVGSAYDGVVEALAALATEVVVGDGRTPGTRIGPVNNRPQYDRVIGLTEEARSDGARLVTGGRLDGPGYFFAPAILAEAHDGMRVVTEEQFGPVLPIVRCSTVDEAVGLANATKFGLCGSVWGTDEERAADVAMRLEGGTVWVNEHLAMSLDEPFAGSKWSGLGVSGGVWGIEGNTEPFVVHRPAGAR</sequence>
<dbReference type="InterPro" id="IPR015590">
    <property type="entry name" value="Aldehyde_DH_dom"/>
</dbReference>
<evidence type="ECO:0000256" key="5">
    <source>
        <dbReference type="SAM" id="MobiDB-lite"/>
    </source>
</evidence>
<gene>
    <name evidence="7" type="ORF">CFP71_19355</name>
</gene>
<proteinExistence type="inferred from homology"/>
<dbReference type="OrthoDB" id="6882680at2"/>
<keyword evidence="8" id="KW-1185">Reference proteome</keyword>
<evidence type="ECO:0000259" key="6">
    <source>
        <dbReference type="Pfam" id="PF00171"/>
    </source>
</evidence>
<feature type="region of interest" description="Disordered" evidence="5">
    <location>
        <begin position="1"/>
        <end position="20"/>
    </location>
</feature>
<accession>A0A229S6V6</accession>
<reference evidence="7 8" key="1">
    <citation type="submission" date="2017-07" db="EMBL/GenBank/DDBJ databases">
        <title>Amycolatopsis thailandensis Genome sequencing and assembly.</title>
        <authorList>
            <person name="Kaur N."/>
            <person name="Mayilraj S."/>
        </authorList>
    </citation>
    <scope>NUCLEOTIDE SEQUENCE [LARGE SCALE GENOMIC DNA]</scope>
    <source>
        <strain evidence="7 8">JCM 16380</strain>
    </source>
</reference>
<evidence type="ECO:0000313" key="8">
    <source>
        <dbReference type="Proteomes" id="UP000215223"/>
    </source>
</evidence>
<dbReference type="InterPro" id="IPR044086">
    <property type="entry name" value="LUC3-like"/>
</dbReference>
<evidence type="ECO:0000313" key="7">
    <source>
        <dbReference type="EMBL" id="OXM54667.1"/>
    </source>
</evidence>
<organism evidence="7 8">
    <name type="scientific">Amycolatopsis thailandensis</name>
    <dbReference type="NCBI Taxonomy" id="589330"/>
    <lineage>
        <taxon>Bacteria</taxon>
        <taxon>Bacillati</taxon>
        <taxon>Actinomycetota</taxon>
        <taxon>Actinomycetes</taxon>
        <taxon>Pseudonocardiales</taxon>
        <taxon>Pseudonocardiaceae</taxon>
        <taxon>Amycolatopsis</taxon>
    </lineage>
</organism>
<dbReference type="AlphaFoldDB" id="A0A229S6V6"/>
<dbReference type="InterPro" id="IPR016161">
    <property type="entry name" value="Ald_DH/histidinol_DH"/>
</dbReference>
<dbReference type="EMBL" id="NMQT01000067">
    <property type="protein sequence ID" value="OXM54667.1"/>
    <property type="molecule type" value="Genomic_DNA"/>
</dbReference>
<dbReference type="Gene3D" id="3.40.309.10">
    <property type="entry name" value="Aldehyde Dehydrogenase, Chain A, domain 2"/>
    <property type="match status" value="1"/>
</dbReference>